<feature type="compositionally biased region" description="Acidic residues" evidence="1">
    <location>
        <begin position="207"/>
        <end position="234"/>
    </location>
</feature>
<evidence type="ECO:0000256" key="1">
    <source>
        <dbReference type="SAM" id="MobiDB-lite"/>
    </source>
</evidence>
<dbReference type="KEGG" id="vg:80543439"/>
<name>A0A7S8BEL8_9VIRU</name>
<feature type="region of interest" description="Disordered" evidence="1">
    <location>
        <begin position="193"/>
        <end position="274"/>
    </location>
</feature>
<dbReference type="Proteomes" id="UP001162098">
    <property type="component" value="Segment"/>
</dbReference>
<organism evidence="2 3">
    <name type="scientific">Medusavirus stheno T3</name>
    <dbReference type="NCBI Taxonomy" id="3069717"/>
    <lineage>
        <taxon>Viruses</taxon>
        <taxon>Varidnaviria</taxon>
        <taxon>Bamfordvirae</taxon>
        <taxon>Nucleocytoviricota</taxon>
        <taxon>Megaviricetes</taxon>
        <taxon>Mamonoviridae</taxon>
        <taxon>Medusavirus</taxon>
        <taxon>Medusavirus sthenus</taxon>
    </lineage>
</organism>
<protein>
    <submittedName>
        <fullName evidence="2">Uncharacterized protein</fullName>
    </submittedName>
</protein>
<feature type="region of interest" description="Disordered" evidence="1">
    <location>
        <begin position="56"/>
        <end position="78"/>
    </location>
</feature>
<evidence type="ECO:0000313" key="3">
    <source>
        <dbReference type="Proteomes" id="UP001162098"/>
    </source>
</evidence>
<reference evidence="2 3" key="1">
    <citation type="submission" date="2020-09" db="EMBL/GenBank/DDBJ databases">
        <authorList>
            <person name="Zhang R."/>
            <person name="Garcia K."/>
            <person name="Ogata H."/>
        </authorList>
    </citation>
    <scope>NUCLEOTIDE SEQUENCE [LARGE SCALE GENOMIC DNA]</scope>
    <source>
        <strain evidence="3">stheno</strain>
    </source>
</reference>
<feature type="region of interest" description="Disordered" evidence="1">
    <location>
        <begin position="1"/>
        <end position="36"/>
    </location>
</feature>
<evidence type="ECO:0000313" key="2">
    <source>
        <dbReference type="EMBL" id="QPB44243.1"/>
    </source>
</evidence>
<feature type="compositionally biased region" description="Acidic residues" evidence="1">
    <location>
        <begin position="242"/>
        <end position="274"/>
    </location>
</feature>
<sequence>MSASPSRKRILAEDEHQPVASAVESPKKRKKSDSCVLPGIDSDLLRRAQELCAAGGIPCHDDNGEIKKKKKKKAKKPEEVEQIKKEKVKAVVTAAVAAALAKNPKKASPAPTPAASKQVQRVVDQFFRRLLKLDEPNRRAISGGQREPSEQEIRFHKKLAAITKSYRTDFVKHFGDELGLDFAAIERDVLGKGVAPARKFVKPAPEPESESEEEEEEDDESDEEEEEEEEEEGAVEPHSSESEESESEEDASGEAESSDEEDEESEESEEEDDA</sequence>
<accession>A0A7S8BEL8</accession>
<keyword evidence="3" id="KW-1185">Reference proteome</keyword>
<proteinExistence type="predicted"/>
<dbReference type="EMBL" id="MW018138">
    <property type="protein sequence ID" value="QPB44243.1"/>
    <property type="molecule type" value="Genomic_DNA"/>
</dbReference>